<feature type="compositionally biased region" description="Pro residues" evidence="1">
    <location>
        <begin position="171"/>
        <end position="180"/>
    </location>
</feature>
<feature type="region of interest" description="Disordered" evidence="1">
    <location>
        <begin position="64"/>
        <end position="339"/>
    </location>
</feature>
<dbReference type="OrthoDB" id="2015333at2759"/>
<protein>
    <submittedName>
        <fullName evidence="2">Basic salivary proline-rich protein 1-like</fullName>
    </submittedName>
</protein>
<feature type="compositionally biased region" description="Basic residues" evidence="1">
    <location>
        <begin position="288"/>
        <end position="303"/>
    </location>
</feature>
<evidence type="ECO:0000256" key="1">
    <source>
        <dbReference type="SAM" id="MobiDB-lite"/>
    </source>
</evidence>
<feature type="region of interest" description="Disordered" evidence="1">
    <location>
        <begin position="22"/>
        <end position="52"/>
    </location>
</feature>
<sequence length="339" mass="36266">MLVSFFWESGLHFLIQPKRRPQLSLGSTPETRVGASRREGEAAAPGTRSHCKGEPVAFGAMPSEAARPHHLGPNGIDCPSLTDCAGTRERMKRMSPGTGGREGGGDRRCRPLRSSGSPGGCRGMRLGRPATLRRPRAARSAWEGPPAPDVPSGGREGAHSTRARPEAATPTAPPQRPGLPAPVRRAPCHRPQGGREGRGEEAAAAEPPGRAARGRRTARGTRVGPRDRSPGRPSRRPPARTPASARLQRSRPPPGARSSPHLRAGARCRPRHKSVPLTRRARGEGRRIRSPAHHPRLPPRRPGARSGCSLASRRTTEQPSCAPSPRSSTPLYLLRSLAP</sequence>
<dbReference type="RefSeq" id="XP_020018316.1">
    <property type="nucleotide sequence ID" value="XM_020162727.1"/>
</dbReference>
<organism evidence="2">
    <name type="scientific">Castor canadensis</name>
    <name type="common">American beaver</name>
    <dbReference type="NCBI Taxonomy" id="51338"/>
    <lineage>
        <taxon>Eukaryota</taxon>
        <taxon>Metazoa</taxon>
        <taxon>Chordata</taxon>
        <taxon>Craniata</taxon>
        <taxon>Vertebrata</taxon>
        <taxon>Euteleostomi</taxon>
        <taxon>Mammalia</taxon>
        <taxon>Eutheria</taxon>
        <taxon>Euarchontoglires</taxon>
        <taxon>Glires</taxon>
        <taxon>Rodentia</taxon>
        <taxon>Castorimorpha</taxon>
        <taxon>Castoridae</taxon>
        <taxon>Castor</taxon>
    </lineage>
</organism>
<reference evidence="2" key="1">
    <citation type="submission" date="2025-08" db="UniProtKB">
        <authorList>
            <consortium name="RefSeq"/>
        </authorList>
    </citation>
    <scope>IDENTIFICATION</scope>
    <source>
        <tissue evidence="2">Leukocyte</tissue>
    </source>
</reference>
<accession>A0A8B7UFD7</accession>
<evidence type="ECO:0000313" key="2">
    <source>
        <dbReference type="RefSeq" id="XP_020018316.1"/>
    </source>
</evidence>
<name>A0A8B7UFD7_CASCN</name>
<feature type="compositionally biased region" description="Basic and acidic residues" evidence="1">
    <location>
        <begin position="156"/>
        <end position="165"/>
    </location>
</feature>
<feature type="compositionally biased region" description="Low complexity" evidence="1">
    <location>
        <begin position="202"/>
        <end position="211"/>
    </location>
</feature>
<gene>
    <name evidence="2" type="primary">LOC109685747</name>
</gene>
<dbReference type="KEGG" id="ccan:109685747"/>
<proteinExistence type="predicted"/>
<feature type="compositionally biased region" description="Basic residues" evidence="1">
    <location>
        <begin position="264"/>
        <end position="274"/>
    </location>
</feature>
<feature type="compositionally biased region" description="Polar residues" evidence="1">
    <location>
        <begin position="317"/>
        <end position="330"/>
    </location>
</feature>
<dbReference type="AlphaFoldDB" id="A0A8B7UFD7"/>